<gene>
    <name evidence="3" type="ORF">A6770_09865</name>
</gene>
<dbReference type="EMBL" id="LXQD01000043">
    <property type="protein sequence ID" value="RCJ40710.1"/>
    <property type="molecule type" value="Genomic_DNA"/>
</dbReference>
<evidence type="ECO:0000256" key="1">
    <source>
        <dbReference type="ARBA" id="ARBA00006464"/>
    </source>
</evidence>
<protein>
    <recommendedName>
        <fullName evidence="2">Bacterial sugar transferase domain-containing protein</fullName>
    </recommendedName>
</protein>
<feature type="domain" description="Bacterial sugar transferase" evidence="2">
    <location>
        <begin position="1"/>
        <end position="77"/>
    </location>
</feature>
<accession>A0A367RYA1</accession>
<dbReference type="PANTHER" id="PTHR30576">
    <property type="entry name" value="COLANIC BIOSYNTHESIS UDP-GLUCOSE LIPID CARRIER TRANSFERASE"/>
    <property type="match status" value="1"/>
</dbReference>
<reference evidence="3" key="1">
    <citation type="submission" date="2016-04" db="EMBL/GenBank/DDBJ databases">
        <authorList>
            <person name="Tabuchi Yagui T.R."/>
        </authorList>
    </citation>
    <scope>NUCLEOTIDE SEQUENCE [LARGE SCALE GENOMIC DNA]</scope>
    <source>
        <strain evidence="3">NIES-26</strain>
    </source>
</reference>
<dbReference type="Pfam" id="PF02397">
    <property type="entry name" value="Bac_transf"/>
    <property type="match status" value="1"/>
</dbReference>
<dbReference type="AlphaFoldDB" id="A0A367RYA1"/>
<dbReference type="Proteomes" id="UP000252107">
    <property type="component" value="Unassembled WGS sequence"/>
</dbReference>
<comment type="similarity">
    <text evidence="1">Belongs to the bacterial sugar transferase family.</text>
</comment>
<proteinExistence type="inferred from homology"/>
<comment type="caution">
    <text evidence="3">The sequence shown here is derived from an EMBL/GenBank/DDBJ whole genome shotgun (WGS) entry which is preliminary data.</text>
</comment>
<dbReference type="GO" id="GO:0016780">
    <property type="term" value="F:phosphotransferase activity, for other substituted phosphate groups"/>
    <property type="evidence" value="ECO:0007669"/>
    <property type="project" value="TreeGrafter"/>
</dbReference>
<name>A0A367RYA1_9NOSO</name>
<keyword evidence="4" id="KW-1185">Reference proteome</keyword>
<evidence type="ECO:0000313" key="3">
    <source>
        <dbReference type="EMBL" id="RCJ40710.1"/>
    </source>
</evidence>
<evidence type="ECO:0000259" key="2">
    <source>
        <dbReference type="Pfam" id="PF02397"/>
    </source>
</evidence>
<evidence type="ECO:0000313" key="4">
    <source>
        <dbReference type="Proteomes" id="UP000252107"/>
    </source>
</evidence>
<dbReference type="PANTHER" id="PTHR30576:SF0">
    <property type="entry name" value="UNDECAPRENYL-PHOSPHATE N-ACETYLGALACTOSAMINYL 1-PHOSPHATE TRANSFERASE-RELATED"/>
    <property type="match status" value="1"/>
</dbReference>
<organism evidence="3 4">
    <name type="scientific">Nostoc minutum NIES-26</name>
    <dbReference type="NCBI Taxonomy" id="1844469"/>
    <lineage>
        <taxon>Bacteria</taxon>
        <taxon>Bacillati</taxon>
        <taxon>Cyanobacteriota</taxon>
        <taxon>Cyanophyceae</taxon>
        <taxon>Nostocales</taxon>
        <taxon>Nostocaceae</taxon>
        <taxon>Nostoc</taxon>
    </lineage>
</organism>
<dbReference type="InterPro" id="IPR003362">
    <property type="entry name" value="Bact_transf"/>
</dbReference>
<sequence>MSLVGPRPLMIHMLEAYPNFSKVRHLVKPGITGLWQIRDRRHNNNACYMIEHDFEYVNQYSFWLDIKILIKTIPAVLSMRGAF</sequence>